<feature type="transmembrane region" description="Helical" evidence="1">
    <location>
        <begin position="29"/>
        <end position="49"/>
    </location>
</feature>
<protein>
    <submittedName>
        <fullName evidence="3">Serpentine receptor class gamma</fullName>
    </submittedName>
</protein>
<accession>A0A1I7V2Z4</accession>
<dbReference type="Proteomes" id="UP000095282">
    <property type="component" value="Unplaced"/>
</dbReference>
<evidence type="ECO:0000313" key="2">
    <source>
        <dbReference type="Proteomes" id="UP000095282"/>
    </source>
</evidence>
<keyword evidence="1" id="KW-0472">Membrane</keyword>
<name>A0A1I7V2Z4_9PELO</name>
<proteinExistence type="predicted"/>
<dbReference type="WBParaSite" id="Csp11.Scaffold630.g21868.t1">
    <property type="protein sequence ID" value="Csp11.Scaffold630.g21868.t1"/>
    <property type="gene ID" value="Csp11.Scaffold630.g21868"/>
</dbReference>
<dbReference type="AlphaFoldDB" id="A0A1I7V2Z4"/>
<keyword evidence="2" id="KW-1185">Reference proteome</keyword>
<feature type="transmembrane region" description="Helical" evidence="1">
    <location>
        <begin position="93"/>
        <end position="115"/>
    </location>
</feature>
<organism evidence="2 3">
    <name type="scientific">Caenorhabditis tropicalis</name>
    <dbReference type="NCBI Taxonomy" id="1561998"/>
    <lineage>
        <taxon>Eukaryota</taxon>
        <taxon>Metazoa</taxon>
        <taxon>Ecdysozoa</taxon>
        <taxon>Nematoda</taxon>
        <taxon>Chromadorea</taxon>
        <taxon>Rhabditida</taxon>
        <taxon>Rhabditina</taxon>
        <taxon>Rhabditomorpha</taxon>
        <taxon>Rhabditoidea</taxon>
        <taxon>Rhabditidae</taxon>
        <taxon>Peloderinae</taxon>
        <taxon>Caenorhabditis</taxon>
    </lineage>
</organism>
<keyword evidence="1" id="KW-1133">Transmembrane helix</keyword>
<sequence length="146" mass="16840">MIFLMSLNRCLVFKSPKWCIKLFEKSQHIYVVSCCGVLSVFSAVVSIISSEIHRVYTLSHGFVDYGTSSGFQNMISFFYELSLFINKGVWREIINALLNIFNYIPEMCLPFLLLWNHYKMKNKLKKLILVRPAVVPAVMSQMESGV</sequence>
<reference evidence="3" key="1">
    <citation type="submission" date="2016-11" db="UniProtKB">
        <authorList>
            <consortium name="WormBaseParasite"/>
        </authorList>
    </citation>
    <scope>IDENTIFICATION</scope>
</reference>
<evidence type="ECO:0000256" key="1">
    <source>
        <dbReference type="SAM" id="Phobius"/>
    </source>
</evidence>
<evidence type="ECO:0000313" key="3">
    <source>
        <dbReference type="WBParaSite" id="Csp11.Scaffold630.g21868.t1"/>
    </source>
</evidence>
<keyword evidence="1" id="KW-0812">Transmembrane</keyword>